<proteinExistence type="predicted"/>
<keyword evidence="2" id="KW-1185">Reference proteome</keyword>
<accession>A0ABT1G5J0</accession>
<reference evidence="1 2" key="1">
    <citation type="submission" date="2022-03" db="EMBL/GenBank/DDBJ databases">
        <title>Genomic Encyclopedia of Type Strains, Phase III (KMG-III): the genomes of soil and plant-associated and newly described type strains.</title>
        <authorList>
            <person name="Whitman W."/>
        </authorList>
    </citation>
    <scope>NUCLEOTIDE SEQUENCE [LARGE SCALE GENOMIC DNA]</scope>
    <source>
        <strain evidence="1 2">BSker1</strain>
    </source>
</reference>
<evidence type="ECO:0000313" key="1">
    <source>
        <dbReference type="EMBL" id="MCP1726572.1"/>
    </source>
</evidence>
<dbReference type="Proteomes" id="UP001523550">
    <property type="component" value="Unassembled WGS sequence"/>
</dbReference>
<sequence>MEDAKKAGITDIDVLEATDYYKTPRGQAPQGKTSFLFSRRAAAVDWDAFHLAEVLLTQPLLVVIGDKPGGFGAYRDRPGDLRPGGIKRQGTGSTSGCFIKIISLPRPRLARSMRGILP</sequence>
<protein>
    <submittedName>
        <fullName evidence="1">Uncharacterized protein</fullName>
    </submittedName>
</protein>
<dbReference type="EMBL" id="JALJYF010000001">
    <property type="protein sequence ID" value="MCP1726572.1"/>
    <property type="molecule type" value="Genomic_DNA"/>
</dbReference>
<gene>
    <name evidence="1" type="ORF">J2T60_000537</name>
</gene>
<organism evidence="1 2">
    <name type="scientific">Natronospira proteinivora</name>
    <dbReference type="NCBI Taxonomy" id="1807133"/>
    <lineage>
        <taxon>Bacteria</taxon>
        <taxon>Pseudomonadati</taxon>
        <taxon>Pseudomonadota</taxon>
        <taxon>Gammaproteobacteria</taxon>
        <taxon>Natronospirales</taxon>
        <taxon>Natronospiraceae</taxon>
        <taxon>Natronospira</taxon>
    </lineage>
</organism>
<evidence type="ECO:0000313" key="2">
    <source>
        <dbReference type="Proteomes" id="UP001523550"/>
    </source>
</evidence>
<dbReference type="RefSeq" id="WP_253445073.1">
    <property type="nucleotide sequence ID" value="NZ_JALJYF010000001.1"/>
</dbReference>
<name>A0ABT1G5J0_9GAMM</name>
<comment type="caution">
    <text evidence="1">The sequence shown here is derived from an EMBL/GenBank/DDBJ whole genome shotgun (WGS) entry which is preliminary data.</text>
</comment>